<feature type="region of interest" description="Disordered" evidence="7">
    <location>
        <begin position="321"/>
        <end position="383"/>
    </location>
</feature>
<dbReference type="PANTHER" id="PTHR30521">
    <property type="entry name" value="DEFERROCHELATASE/PEROXIDASE"/>
    <property type="match status" value="1"/>
</dbReference>
<keyword evidence="3" id="KW-0479">Metal-binding</keyword>
<feature type="domain" description="Dyp-type peroxidase N-terminal" evidence="8">
    <location>
        <begin position="17"/>
        <end position="143"/>
    </location>
</feature>
<dbReference type="GO" id="GO:0004601">
    <property type="term" value="F:peroxidase activity"/>
    <property type="evidence" value="ECO:0007669"/>
    <property type="project" value="UniProtKB-KW"/>
</dbReference>
<comment type="similarity">
    <text evidence="6">Belongs to the DyP-type peroxidase family.</text>
</comment>
<evidence type="ECO:0000256" key="2">
    <source>
        <dbReference type="ARBA" id="ARBA00022559"/>
    </source>
</evidence>
<dbReference type="InterPro" id="IPR011008">
    <property type="entry name" value="Dimeric_a/b-barrel"/>
</dbReference>
<gene>
    <name evidence="10" type="ORF">EDF64_10460</name>
</gene>
<dbReference type="Proteomes" id="UP000295764">
    <property type="component" value="Unassembled WGS sequence"/>
</dbReference>
<dbReference type="InterPro" id="IPR048327">
    <property type="entry name" value="Dyp_perox_N"/>
</dbReference>
<dbReference type="InterPro" id="IPR006314">
    <property type="entry name" value="Dyp_peroxidase"/>
</dbReference>
<sequence>MTPSGARVPIDAQSVDAPLSRSAVFLTMSIGPDDDDLDAVRDVIADLDGLIKTVGFRDLGAHLSCVVGIGATAWDRFIPHARPRELHPFTPIAGGKHDAPATHGDLLFHIRAERQDFCFEFERLLLAALGDHAVVTDEVSGFRYFDTRDLLGFVDGTANPVAQDLDASALVGESDPAWAGGSYVVVQKYLHDLAGWDALGTDAQERIIGRSKSDNVERDSATEARPSHKTLATIVDDDGVEHDILRDNMPFGRPGSDDYGTYFIGYSGELWVLERMLERMFVGDPPGTYDRLLDFSRAVTGATFFAPTHDQLVDLEALAAAPPQGPDAAPEPNAPEPSPAPSPGPDATVPAPAPDHDLGIGSLRRPQGRTRPHGPTPPQGRTP</sequence>
<dbReference type="PANTHER" id="PTHR30521:SF0">
    <property type="entry name" value="DYP-TYPE PEROXIDASE FAMILY PROTEIN"/>
    <property type="match status" value="1"/>
</dbReference>
<evidence type="ECO:0000313" key="10">
    <source>
        <dbReference type="EMBL" id="TDN44658.1"/>
    </source>
</evidence>
<feature type="compositionally biased region" description="Pro residues" evidence="7">
    <location>
        <begin position="332"/>
        <end position="344"/>
    </location>
</feature>
<keyword evidence="5" id="KW-0408">Iron</keyword>
<dbReference type="Pfam" id="PF20628">
    <property type="entry name" value="Dyp_perox_C"/>
    <property type="match status" value="1"/>
</dbReference>
<dbReference type="InterPro" id="IPR048328">
    <property type="entry name" value="Dyp_perox_C"/>
</dbReference>
<evidence type="ECO:0000259" key="8">
    <source>
        <dbReference type="Pfam" id="PF04261"/>
    </source>
</evidence>
<proteinExistence type="inferred from homology"/>
<comment type="cofactor">
    <cofactor evidence="1">
        <name>heme b</name>
        <dbReference type="ChEBI" id="CHEBI:60344"/>
    </cofactor>
</comment>
<dbReference type="Pfam" id="PF04261">
    <property type="entry name" value="Dyp_perox_N"/>
    <property type="match status" value="1"/>
</dbReference>
<evidence type="ECO:0000256" key="6">
    <source>
        <dbReference type="ARBA" id="ARBA00025737"/>
    </source>
</evidence>
<reference evidence="10 11" key="1">
    <citation type="submission" date="2019-03" db="EMBL/GenBank/DDBJ databases">
        <title>Genomic analyses of the natural microbiome of Caenorhabditis elegans.</title>
        <authorList>
            <person name="Samuel B."/>
        </authorList>
    </citation>
    <scope>NUCLEOTIDE SEQUENCE [LARGE SCALE GENOMIC DNA]</scope>
    <source>
        <strain evidence="10 11">JUb65</strain>
    </source>
</reference>
<name>A0A4R6DKG6_9MICO</name>
<dbReference type="GO" id="GO:0005829">
    <property type="term" value="C:cytosol"/>
    <property type="evidence" value="ECO:0007669"/>
    <property type="project" value="TreeGrafter"/>
</dbReference>
<dbReference type="AlphaFoldDB" id="A0A4R6DKG6"/>
<evidence type="ECO:0000256" key="3">
    <source>
        <dbReference type="ARBA" id="ARBA00022723"/>
    </source>
</evidence>
<keyword evidence="4" id="KW-0560">Oxidoreductase</keyword>
<feature type="domain" description="Dyp-type peroxidase C-terminal" evidence="9">
    <location>
        <begin position="146"/>
        <end position="310"/>
    </location>
</feature>
<protein>
    <submittedName>
        <fullName evidence="10">Putative iron-dependent peroxidase</fullName>
    </submittedName>
</protein>
<keyword evidence="2 10" id="KW-0575">Peroxidase</keyword>
<feature type="compositionally biased region" description="Pro residues" evidence="7">
    <location>
        <begin position="374"/>
        <end position="383"/>
    </location>
</feature>
<feature type="compositionally biased region" description="Low complexity" evidence="7">
    <location>
        <begin position="321"/>
        <end position="331"/>
    </location>
</feature>
<evidence type="ECO:0000256" key="4">
    <source>
        <dbReference type="ARBA" id="ARBA00023002"/>
    </source>
</evidence>
<dbReference type="GO" id="GO:0046872">
    <property type="term" value="F:metal ion binding"/>
    <property type="evidence" value="ECO:0007669"/>
    <property type="project" value="UniProtKB-KW"/>
</dbReference>
<dbReference type="SUPFAM" id="SSF54909">
    <property type="entry name" value="Dimeric alpha+beta barrel"/>
    <property type="match status" value="1"/>
</dbReference>
<evidence type="ECO:0000313" key="11">
    <source>
        <dbReference type="Proteomes" id="UP000295764"/>
    </source>
</evidence>
<dbReference type="RefSeq" id="WP_243736287.1">
    <property type="nucleotide sequence ID" value="NZ_SNVW01000004.1"/>
</dbReference>
<dbReference type="GO" id="GO:0020037">
    <property type="term" value="F:heme binding"/>
    <property type="evidence" value="ECO:0007669"/>
    <property type="project" value="InterPro"/>
</dbReference>
<organism evidence="10 11">
    <name type="scientific">Curtobacterium flaccumfaciens</name>
    <dbReference type="NCBI Taxonomy" id="2035"/>
    <lineage>
        <taxon>Bacteria</taxon>
        <taxon>Bacillati</taxon>
        <taxon>Actinomycetota</taxon>
        <taxon>Actinomycetes</taxon>
        <taxon>Micrococcales</taxon>
        <taxon>Microbacteriaceae</taxon>
        <taxon>Curtobacterium</taxon>
    </lineage>
</organism>
<evidence type="ECO:0000256" key="1">
    <source>
        <dbReference type="ARBA" id="ARBA00001970"/>
    </source>
</evidence>
<comment type="caution">
    <text evidence="10">The sequence shown here is derived from an EMBL/GenBank/DDBJ whole genome shotgun (WGS) entry which is preliminary data.</text>
</comment>
<dbReference type="NCBIfam" id="TIGR01413">
    <property type="entry name" value="Dyp_perox_fam"/>
    <property type="match status" value="1"/>
</dbReference>
<dbReference type="PROSITE" id="PS51404">
    <property type="entry name" value="DYP_PEROXIDASE"/>
    <property type="match status" value="1"/>
</dbReference>
<evidence type="ECO:0000256" key="7">
    <source>
        <dbReference type="SAM" id="MobiDB-lite"/>
    </source>
</evidence>
<accession>A0A4R6DKG6</accession>
<evidence type="ECO:0000259" key="9">
    <source>
        <dbReference type="Pfam" id="PF20628"/>
    </source>
</evidence>
<evidence type="ECO:0000256" key="5">
    <source>
        <dbReference type="ARBA" id="ARBA00023004"/>
    </source>
</evidence>
<dbReference type="EMBL" id="SNVW01000004">
    <property type="protein sequence ID" value="TDN44658.1"/>
    <property type="molecule type" value="Genomic_DNA"/>
</dbReference>